<dbReference type="EMBL" id="JBHSAY010000012">
    <property type="protein sequence ID" value="MFC4133520.1"/>
    <property type="molecule type" value="Genomic_DNA"/>
</dbReference>
<feature type="transmembrane region" description="Helical" evidence="8">
    <location>
        <begin position="364"/>
        <end position="384"/>
    </location>
</feature>
<feature type="transmembrane region" description="Helical" evidence="8">
    <location>
        <begin position="336"/>
        <end position="358"/>
    </location>
</feature>
<proteinExistence type="predicted"/>
<dbReference type="PANTHER" id="PTHR23517:SF2">
    <property type="entry name" value="MULTIDRUG RESISTANCE PROTEIN MDTH"/>
    <property type="match status" value="1"/>
</dbReference>
<feature type="transmembrane region" description="Helical" evidence="8">
    <location>
        <begin position="164"/>
        <end position="186"/>
    </location>
</feature>
<dbReference type="InterPro" id="IPR020846">
    <property type="entry name" value="MFS_dom"/>
</dbReference>
<feature type="transmembrane region" description="Helical" evidence="8">
    <location>
        <begin position="80"/>
        <end position="113"/>
    </location>
</feature>
<keyword evidence="2" id="KW-0813">Transport</keyword>
<evidence type="ECO:0000256" key="7">
    <source>
        <dbReference type="SAM" id="MobiDB-lite"/>
    </source>
</evidence>
<evidence type="ECO:0000256" key="4">
    <source>
        <dbReference type="ARBA" id="ARBA00022692"/>
    </source>
</evidence>
<keyword evidence="4 8" id="KW-0812">Transmembrane</keyword>
<evidence type="ECO:0000313" key="10">
    <source>
        <dbReference type="EMBL" id="MFC4133520.1"/>
    </source>
</evidence>
<reference evidence="11" key="1">
    <citation type="journal article" date="2019" name="Int. J. Syst. Evol. Microbiol.">
        <title>The Global Catalogue of Microorganisms (GCM) 10K type strain sequencing project: providing services to taxonomists for standard genome sequencing and annotation.</title>
        <authorList>
            <consortium name="The Broad Institute Genomics Platform"/>
            <consortium name="The Broad Institute Genome Sequencing Center for Infectious Disease"/>
            <person name="Wu L."/>
            <person name="Ma J."/>
        </authorList>
    </citation>
    <scope>NUCLEOTIDE SEQUENCE [LARGE SCALE GENOMIC DNA]</scope>
    <source>
        <strain evidence="11">CGMCC 4.7289</strain>
    </source>
</reference>
<evidence type="ECO:0000313" key="11">
    <source>
        <dbReference type="Proteomes" id="UP001595816"/>
    </source>
</evidence>
<dbReference type="PANTHER" id="PTHR23517">
    <property type="entry name" value="RESISTANCE PROTEIN MDTM, PUTATIVE-RELATED-RELATED"/>
    <property type="match status" value="1"/>
</dbReference>
<evidence type="ECO:0000256" key="6">
    <source>
        <dbReference type="ARBA" id="ARBA00023136"/>
    </source>
</evidence>
<feature type="transmembrane region" description="Helical" evidence="8">
    <location>
        <begin position="47"/>
        <end position="68"/>
    </location>
</feature>
<dbReference type="Pfam" id="PF07690">
    <property type="entry name" value="MFS_1"/>
    <property type="match status" value="1"/>
</dbReference>
<evidence type="ECO:0000256" key="3">
    <source>
        <dbReference type="ARBA" id="ARBA00022475"/>
    </source>
</evidence>
<name>A0ABV8LTB7_9ACTN</name>
<feature type="domain" description="Major facilitator superfamily (MFS) profile" evidence="9">
    <location>
        <begin position="14"/>
        <end position="387"/>
    </location>
</feature>
<feature type="region of interest" description="Disordered" evidence="7">
    <location>
        <begin position="383"/>
        <end position="407"/>
    </location>
</feature>
<evidence type="ECO:0000259" key="9">
    <source>
        <dbReference type="PROSITE" id="PS50850"/>
    </source>
</evidence>
<feature type="compositionally biased region" description="Pro residues" evidence="7">
    <location>
        <begin position="387"/>
        <end position="399"/>
    </location>
</feature>
<dbReference type="Gene3D" id="1.20.1250.20">
    <property type="entry name" value="MFS general substrate transporter like domains"/>
    <property type="match status" value="1"/>
</dbReference>
<keyword evidence="3" id="KW-1003">Cell membrane</keyword>
<feature type="transmembrane region" description="Helical" evidence="8">
    <location>
        <begin position="274"/>
        <end position="292"/>
    </location>
</feature>
<evidence type="ECO:0000256" key="8">
    <source>
        <dbReference type="SAM" id="Phobius"/>
    </source>
</evidence>
<feature type="transmembrane region" description="Helical" evidence="8">
    <location>
        <begin position="298"/>
        <end position="315"/>
    </location>
</feature>
<dbReference type="Proteomes" id="UP001595816">
    <property type="component" value="Unassembled WGS sequence"/>
</dbReference>
<dbReference type="RefSeq" id="WP_253762314.1">
    <property type="nucleotide sequence ID" value="NZ_JAMZDZ010000001.1"/>
</dbReference>
<sequence length="407" mass="41609">MRDVVHTIRRLPGWLRVLMIGQFVSAAGSLAWLYMTLYLVVDRGVSAPTAGLITAAYGVGVIAGNLGGGWIGDRFGLRRTMLIAVGGWIVCCALVPITPIAALPVLIAVAGAIGGINRPVGSALVATTIPADLRRVGIALSRSVSNAGTIVGPPLGALFAAYDFGLLFVFDAVTSAILWVVIFARVPRPAGSTAHTRGGGSMIAALRARPAILALLAAIVAIDTVYRLQYTVLPLWLRDHGQPTAAYGLLISLNCVLIVLAEAALAARLRGHSAVAVIGAGFLLVGAGYLLLGTGFGLIAAVAMMIVVTAGEMLYKPTATAYAADAAPDGMAGRYQSLYGAASIAGMTLSPALGTALYAHSPALVWPLGGLLALAVGAGTLAAARPRPTPGPRPRPSPDPDLAQHPS</sequence>
<dbReference type="PROSITE" id="PS50850">
    <property type="entry name" value="MFS"/>
    <property type="match status" value="1"/>
</dbReference>
<evidence type="ECO:0000256" key="5">
    <source>
        <dbReference type="ARBA" id="ARBA00022989"/>
    </source>
</evidence>
<feature type="transmembrane region" description="Helical" evidence="8">
    <location>
        <begin position="206"/>
        <end position="226"/>
    </location>
</feature>
<dbReference type="InterPro" id="IPR036259">
    <property type="entry name" value="MFS_trans_sf"/>
</dbReference>
<keyword evidence="11" id="KW-1185">Reference proteome</keyword>
<dbReference type="InterPro" id="IPR011701">
    <property type="entry name" value="MFS"/>
</dbReference>
<keyword evidence="6 8" id="KW-0472">Membrane</keyword>
<evidence type="ECO:0000256" key="1">
    <source>
        <dbReference type="ARBA" id="ARBA00004651"/>
    </source>
</evidence>
<feature type="transmembrane region" description="Helical" evidence="8">
    <location>
        <begin position="20"/>
        <end position="41"/>
    </location>
</feature>
<evidence type="ECO:0000256" key="2">
    <source>
        <dbReference type="ARBA" id="ARBA00022448"/>
    </source>
</evidence>
<organism evidence="10 11">
    <name type="scientific">Hamadaea flava</name>
    <dbReference type="NCBI Taxonomy" id="1742688"/>
    <lineage>
        <taxon>Bacteria</taxon>
        <taxon>Bacillati</taxon>
        <taxon>Actinomycetota</taxon>
        <taxon>Actinomycetes</taxon>
        <taxon>Micromonosporales</taxon>
        <taxon>Micromonosporaceae</taxon>
        <taxon>Hamadaea</taxon>
    </lineage>
</organism>
<comment type="caution">
    <text evidence="10">The sequence shown here is derived from an EMBL/GenBank/DDBJ whole genome shotgun (WGS) entry which is preliminary data.</text>
</comment>
<feature type="transmembrane region" description="Helical" evidence="8">
    <location>
        <begin position="246"/>
        <end position="267"/>
    </location>
</feature>
<accession>A0ABV8LTB7</accession>
<comment type="subcellular location">
    <subcellularLocation>
        <location evidence="1">Cell membrane</location>
        <topology evidence="1">Multi-pass membrane protein</topology>
    </subcellularLocation>
</comment>
<dbReference type="InterPro" id="IPR050171">
    <property type="entry name" value="MFS_Transporters"/>
</dbReference>
<protein>
    <submittedName>
        <fullName evidence="10">MFS transporter</fullName>
    </submittedName>
</protein>
<keyword evidence="5 8" id="KW-1133">Transmembrane helix</keyword>
<dbReference type="SUPFAM" id="SSF103473">
    <property type="entry name" value="MFS general substrate transporter"/>
    <property type="match status" value="1"/>
</dbReference>
<gene>
    <name evidence="10" type="ORF">ACFOZ4_23170</name>
</gene>